<organism evidence="2 3">
    <name type="scientific">Lachnospira eligens</name>
    <dbReference type="NCBI Taxonomy" id="39485"/>
    <lineage>
        <taxon>Bacteria</taxon>
        <taxon>Bacillati</taxon>
        <taxon>Bacillota</taxon>
        <taxon>Clostridia</taxon>
        <taxon>Lachnospirales</taxon>
        <taxon>Lachnospiraceae</taxon>
        <taxon>Lachnospira</taxon>
    </lineage>
</organism>
<protein>
    <recommendedName>
        <fullName evidence="1">Porphobilinogen deaminase N-terminal domain-containing protein</fullName>
    </recommendedName>
</protein>
<name>A0A174YXR1_9FIRM</name>
<sequence length="287" mass="32642">MRKDFDEMYRLGLYGNGIERIKLKKAVQIIQKASASQVKIVDIGHDNFDSACEALELGSVDMAVVDMAQLIRMEKNDENLPYGVVISGVLKRGDSRYVMIRKRHAKDLIENAVVATDSYSKTERIKHMYDGISCVVETDIRKCIEKLDTSECDAVFVLLEDIKAARLHNSFLYRYTIMDYGECVPVHGEGVYAMLTKGKKEAVRTARELSHKSTAECFEIEDDIISRVMQNVYVKTCDVYARISSDRLEIYADVTGNRGRIRVNERGTFVNKNLIITKIVDRISKSM</sequence>
<dbReference type="RefSeq" id="WP_055215684.1">
    <property type="nucleotide sequence ID" value="NZ_CZBU01000003.1"/>
</dbReference>
<proteinExistence type="predicted"/>
<evidence type="ECO:0000313" key="3">
    <source>
        <dbReference type="Proteomes" id="UP000095621"/>
    </source>
</evidence>
<dbReference type="Pfam" id="PF01379">
    <property type="entry name" value="Porphobil_deam"/>
    <property type="match status" value="1"/>
</dbReference>
<dbReference type="Proteomes" id="UP000095621">
    <property type="component" value="Unassembled WGS sequence"/>
</dbReference>
<feature type="domain" description="Porphobilinogen deaminase N-terminal" evidence="1">
    <location>
        <begin position="54"/>
        <end position="203"/>
    </location>
</feature>
<dbReference type="Gene3D" id="3.40.190.10">
    <property type="entry name" value="Periplasmic binding protein-like II"/>
    <property type="match status" value="2"/>
</dbReference>
<dbReference type="InterPro" id="IPR022417">
    <property type="entry name" value="Porphobilin_deaminase_N"/>
</dbReference>
<accession>A0A174YXR1</accession>
<dbReference type="GO" id="GO:0033014">
    <property type="term" value="P:tetrapyrrole biosynthetic process"/>
    <property type="evidence" value="ECO:0007669"/>
    <property type="project" value="InterPro"/>
</dbReference>
<evidence type="ECO:0000313" key="2">
    <source>
        <dbReference type="EMBL" id="CUQ77469.1"/>
    </source>
</evidence>
<dbReference type="SUPFAM" id="SSF53850">
    <property type="entry name" value="Periplasmic binding protein-like II"/>
    <property type="match status" value="1"/>
</dbReference>
<dbReference type="AlphaFoldDB" id="A0A174YXR1"/>
<reference evidence="2 3" key="1">
    <citation type="submission" date="2015-09" db="EMBL/GenBank/DDBJ databases">
        <authorList>
            <consortium name="Pathogen Informatics"/>
        </authorList>
    </citation>
    <scope>NUCLEOTIDE SEQUENCE [LARGE SCALE GENOMIC DNA]</scope>
    <source>
        <strain evidence="2 3">2789STDY5834875</strain>
    </source>
</reference>
<dbReference type="EMBL" id="CZBU01000003">
    <property type="protein sequence ID" value="CUQ77469.1"/>
    <property type="molecule type" value="Genomic_DNA"/>
</dbReference>
<dbReference type="GO" id="GO:0004418">
    <property type="term" value="F:hydroxymethylbilane synthase activity"/>
    <property type="evidence" value="ECO:0007669"/>
    <property type="project" value="InterPro"/>
</dbReference>
<gene>
    <name evidence="2" type="ORF">ERS852490_01584</name>
</gene>
<evidence type="ECO:0000259" key="1">
    <source>
        <dbReference type="Pfam" id="PF01379"/>
    </source>
</evidence>